<dbReference type="KEGG" id="aro:B0909_10910"/>
<dbReference type="Pfam" id="PF00700">
    <property type="entry name" value="Flagellin_C"/>
    <property type="match status" value="1"/>
</dbReference>
<dbReference type="PANTHER" id="PTHR42792">
    <property type="entry name" value="FLAGELLIN"/>
    <property type="match status" value="1"/>
</dbReference>
<dbReference type="GO" id="GO:0005198">
    <property type="term" value="F:structural molecule activity"/>
    <property type="evidence" value="ECO:0007669"/>
    <property type="project" value="UniProtKB-UniRule"/>
</dbReference>
<gene>
    <name evidence="6" type="ORF">AGRHK599_LOCUS183</name>
</gene>
<feature type="domain" description="Flagellin N-terminal" evidence="4">
    <location>
        <begin position="4"/>
        <end position="135"/>
    </location>
</feature>
<dbReference type="Pfam" id="PF00669">
    <property type="entry name" value="Flagellin_N"/>
    <property type="match status" value="1"/>
</dbReference>
<dbReference type="EMBL" id="CAICSX020000001">
    <property type="protein sequence ID" value="CAD0210169.1"/>
    <property type="molecule type" value="Genomic_DNA"/>
</dbReference>
<comment type="similarity">
    <text evidence="1 3">Belongs to the bacterial flagellin family.</text>
</comment>
<dbReference type="GO" id="GO:0009288">
    <property type="term" value="C:bacterial-type flagellum"/>
    <property type="evidence" value="ECO:0007669"/>
    <property type="project" value="UniProtKB-SubCell"/>
</dbReference>
<protein>
    <recommendedName>
        <fullName evidence="3">Flagellin</fullName>
    </recommendedName>
</protein>
<dbReference type="AlphaFoldDB" id="A0AAN2DBH1"/>
<proteinExistence type="inferred from homology"/>
<evidence type="ECO:0000259" key="4">
    <source>
        <dbReference type="Pfam" id="PF00669"/>
    </source>
</evidence>
<dbReference type="Gene3D" id="1.20.1330.10">
    <property type="entry name" value="f41 fragment of flagellin, N-terminal domain"/>
    <property type="match status" value="1"/>
</dbReference>
<name>A0AAN2DBH1_RHIRH</name>
<dbReference type="GO" id="GO:0005576">
    <property type="term" value="C:extracellular region"/>
    <property type="evidence" value="ECO:0007669"/>
    <property type="project" value="UniProtKB-SubCell"/>
</dbReference>
<dbReference type="PRINTS" id="PR00207">
    <property type="entry name" value="FLAGELLIN"/>
</dbReference>
<comment type="caution">
    <text evidence="6">The sequence shown here is derived from an EMBL/GenBank/DDBJ whole genome shotgun (WGS) entry which is preliminary data.</text>
</comment>
<evidence type="ECO:0000256" key="3">
    <source>
        <dbReference type="RuleBase" id="RU362073"/>
    </source>
</evidence>
<dbReference type="PANTHER" id="PTHR42792:SF2">
    <property type="entry name" value="FLAGELLIN"/>
    <property type="match status" value="1"/>
</dbReference>
<evidence type="ECO:0000313" key="7">
    <source>
        <dbReference type="Proteomes" id="UP000528185"/>
    </source>
</evidence>
<dbReference type="Gene3D" id="6.10.10.10">
    <property type="entry name" value="Flagellar export chaperone, C-terminal domain"/>
    <property type="match status" value="1"/>
</dbReference>
<keyword evidence="3" id="KW-0964">Secreted</keyword>
<evidence type="ECO:0000313" key="6">
    <source>
        <dbReference type="EMBL" id="CAD0210169.1"/>
    </source>
</evidence>
<sequence>MASILTNINAMSALQTLRSISSNMEDTQSRISSGLKVGSASDNAAYWSIATTMRSDNEALGAVQDALGLGAAKVDTAYAGMESVIDVVKQIKNKLVTAQESSADKTKIQGEITQLQDQLKGIVESASFSGENWLKADLSAAATTKSVVGSFVREGGTVSVKTIDYLMDASKVLVDTRATGTKTGILDKVQDVGVDTVTLTINDGGTLSEHTVQAYSLDTLTTAGAEFQGNFAKTATDNYVKVEGSWVKAVASAGTQEIASTTTAAGTITAGTWMVDTTNAGAGTVAASGSVLSMNISSLTGTQLSALVKAVDKSLTELTSAGAQLGSISSRISLQEDFASKLKGSIDKGVGRLVDADMNEESTRLKALQTQQQLAIQSLSIANSDSQNILSLFR</sequence>
<evidence type="ECO:0000256" key="1">
    <source>
        <dbReference type="ARBA" id="ARBA00005709"/>
    </source>
</evidence>
<reference evidence="6 7" key="1">
    <citation type="submission" date="2020-06" db="EMBL/GenBank/DDBJ databases">
        <authorList>
            <person name="De Coninck B."/>
            <person name="Ibrahim H."/>
        </authorList>
    </citation>
    <scope>NUCLEOTIDE SEQUENCE [LARGE SCALE GENOMIC DNA]</scope>
    <source>
        <strain evidence="6">Ag_rhizogenes_K599</strain>
    </source>
</reference>
<dbReference type="InterPro" id="IPR001029">
    <property type="entry name" value="Flagellin_N"/>
</dbReference>
<dbReference type="InterPro" id="IPR042187">
    <property type="entry name" value="Flagellin_C_sub2"/>
</dbReference>
<dbReference type="Proteomes" id="UP000528185">
    <property type="component" value="Unassembled WGS sequence"/>
</dbReference>
<comment type="subcellular location">
    <subcellularLocation>
        <location evidence="3">Secreted</location>
    </subcellularLocation>
    <subcellularLocation>
        <location evidence="3">Bacterial flagellum</location>
    </subcellularLocation>
</comment>
<organism evidence="6 7">
    <name type="scientific">Rhizobium rhizogenes</name>
    <name type="common">Agrobacterium rhizogenes</name>
    <dbReference type="NCBI Taxonomy" id="359"/>
    <lineage>
        <taxon>Bacteria</taxon>
        <taxon>Pseudomonadati</taxon>
        <taxon>Pseudomonadota</taxon>
        <taxon>Alphaproteobacteria</taxon>
        <taxon>Hyphomicrobiales</taxon>
        <taxon>Rhizobiaceae</taxon>
        <taxon>Rhizobium/Agrobacterium group</taxon>
        <taxon>Rhizobium</taxon>
    </lineage>
</organism>
<keyword evidence="2 3" id="KW-0975">Bacterial flagellum</keyword>
<dbReference type="InterPro" id="IPR001492">
    <property type="entry name" value="Flagellin"/>
</dbReference>
<evidence type="ECO:0000256" key="2">
    <source>
        <dbReference type="ARBA" id="ARBA00023143"/>
    </source>
</evidence>
<evidence type="ECO:0000259" key="5">
    <source>
        <dbReference type="Pfam" id="PF00700"/>
    </source>
</evidence>
<dbReference type="RefSeq" id="WP_022555610.1">
    <property type="nucleotide sequence ID" value="NZ_CAICSX020000001.1"/>
</dbReference>
<accession>A0AAN2DBH1</accession>
<dbReference type="SUPFAM" id="SSF64518">
    <property type="entry name" value="Phase 1 flagellin"/>
    <property type="match status" value="1"/>
</dbReference>
<comment type="function">
    <text evidence="3">Flagellin is the subunit protein which polymerizes to form the filaments of bacterial flagella.</text>
</comment>
<dbReference type="InterPro" id="IPR046358">
    <property type="entry name" value="Flagellin_C"/>
</dbReference>
<feature type="domain" description="Flagellin C-terminal" evidence="5">
    <location>
        <begin position="309"/>
        <end position="393"/>
    </location>
</feature>